<dbReference type="Gene3D" id="1.20.120.330">
    <property type="entry name" value="Nucleotidyltransferases domain 2"/>
    <property type="match status" value="1"/>
</dbReference>
<evidence type="ECO:0000313" key="2">
    <source>
        <dbReference type="EMBL" id="RUT28044.1"/>
    </source>
</evidence>
<keyword evidence="3" id="KW-1185">Reference proteome</keyword>
<evidence type="ECO:0008006" key="4">
    <source>
        <dbReference type="Google" id="ProtNLM"/>
    </source>
</evidence>
<dbReference type="EMBL" id="RZNX01000012">
    <property type="protein sequence ID" value="RUT28044.1"/>
    <property type="molecule type" value="Genomic_DNA"/>
</dbReference>
<organism evidence="2 3">
    <name type="scientific">Paenibacillus zeisoli</name>
    <dbReference type="NCBI Taxonomy" id="2496267"/>
    <lineage>
        <taxon>Bacteria</taxon>
        <taxon>Bacillati</taxon>
        <taxon>Bacillota</taxon>
        <taxon>Bacilli</taxon>
        <taxon>Bacillales</taxon>
        <taxon>Paenibacillaceae</taxon>
        <taxon>Paenibacillus</taxon>
    </lineage>
</organism>
<dbReference type="InterPro" id="IPR038026">
    <property type="entry name" value="MtlR-like_sf"/>
</dbReference>
<dbReference type="Proteomes" id="UP000272464">
    <property type="component" value="Unassembled WGS sequence"/>
</dbReference>
<dbReference type="OrthoDB" id="2628554at2"/>
<name>A0A3S1D6P8_9BACL</name>
<dbReference type="RefSeq" id="WP_127200783.1">
    <property type="nucleotide sequence ID" value="NZ_RZNX01000012.1"/>
</dbReference>
<sequence length="172" mass="20664">MKPLELNNEDANETLQILEKFELQFSKFEEDTRSENIIQIILRGHLYIEHELKQILEKSLAHPEMLGDRLKFSDFTRLVFAIGALDLEYYSVINELNKFRNKFAHDLNFVFTEEHLNKLEECLSNDLRDYYLRSKEQYNTTIDKTRNLIFWVWQTIIAENIIPKHIKEKLNV</sequence>
<evidence type="ECO:0000313" key="3">
    <source>
        <dbReference type="Proteomes" id="UP000272464"/>
    </source>
</evidence>
<protein>
    <recommendedName>
        <fullName evidence="4">DUF86 domain-containing protein</fullName>
    </recommendedName>
</protein>
<reference evidence="2 3" key="1">
    <citation type="submission" date="2018-12" db="EMBL/GenBank/DDBJ databases">
        <authorList>
            <person name="Sun L."/>
            <person name="Chen Z."/>
        </authorList>
    </citation>
    <scope>NUCLEOTIDE SEQUENCE [LARGE SCALE GENOMIC DNA]</scope>
    <source>
        <strain evidence="2 3">3-5-3</strain>
    </source>
</reference>
<comment type="caution">
    <text evidence="2">The sequence shown here is derived from an EMBL/GenBank/DDBJ whole genome shotgun (WGS) entry which is preliminary data.</text>
</comment>
<dbReference type="AlphaFoldDB" id="A0A3S1D6P8"/>
<gene>
    <name evidence="2" type="ORF">EJP77_18690</name>
    <name evidence="1" type="ORF">EJP77_20505</name>
</gene>
<evidence type="ECO:0000313" key="1">
    <source>
        <dbReference type="EMBL" id="RUT27657.1"/>
    </source>
</evidence>
<accession>A0A3S1D6P8</accession>
<dbReference type="EMBL" id="RZNX01000020">
    <property type="protein sequence ID" value="RUT27657.1"/>
    <property type="molecule type" value="Genomic_DNA"/>
</dbReference>
<proteinExistence type="predicted"/>
<dbReference type="SUPFAM" id="SSF158668">
    <property type="entry name" value="MtlR-like"/>
    <property type="match status" value="1"/>
</dbReference>